<dbReference type="AlphaFoldDB" id="A0A6L7FZ56"/>
<reference evidence="1 2" key="1">
    <citation type="submission" date="2019-12" db="EMBL/GenBank/DDBJ databases">
        <authorList>
            <person name="Li M."/>
        </authorList>
    </citation>
    <scope>NUCLEOTIDE SEQUENCE [LARGE SCALE GENOMIC DNA]</scope>
    <source>
        <strain evidence="1 2">GBMRC 2024</strain>
    </source>
</reference>
<comment type="caution">
    <text evidence="1">The sequence shown here is derived from an EMBL/GenBank/DDBJ whole genome shotgun (WGS) entry which is preliminary data.</text>
</comment>
<evidence type="ECO:0000313" key="1">
    <source>
        <dbReference type="EMBL" id="MXN16949.1"/>
    </source>
</evidence>
<organism evidence="1 2">
    <name type="scientific">Pseudooceanicola albus</name>
    <dbReference type="NCBI Taxonomy" id="2692189"/>
    <lineage>
        <taxon>Bacteria</taxon>
        <taxon>Pseudomonadati</taxon>
        <taxon>Pseudomonadota</taxon>
        <taxon>Alphaproteobacteria</taxon>
        <taxon>Rhodobacterales</taxon>
        <taxon>Paracoccaceae</taxon>
        <taxon>Pseudooceanicola</taxon>
    </lineage>
</organism>
<sequence length="139" mass="14791">MKIERSMLGIVLWVAEESRTAVVWCEDQGDLVNLELCREATGTGQSLVRGGLGAGDLVQFDLFVMDHQRVGRNARAVPGGHSPQVLRQLRAAGAAQADAADPAAPCRIAPRAEKPAEGMACASARSRWNLAAGERVLIC</sequence>
<dbReference type="RefSeq" id="WP_160891785.1">
    <property type="nucleotide sequence ID" value="NZ_WUMU01000003.1"/>
</dbReference>
<gene>
    <name evidence="1" type="ORF">GR170_03810</name>
</gene>
<accession>A0A6L7FZ56</accession>
<dbReference type="EMBL" id="WUMU01000003">
    <property type="protein sequence ID" value="MXN16949.1"/>
    <property type="molecule type" value="Genomic_DNA"/>
</dbReference>
<dbReference type="Proteomes" id="UP000477911">
    <property type="component" value="Unassembled WGS sequence"/>
</dbReference>
<keyword evidence="2" id="KW-1185">Reference proteome</keyword>
<name>A0A6L7FZ56_9RHOB</name>
<proteinExistence type="predicted"/>
<protein>
    <submittedName>
        <fullName evidence="1">Uncharacterized protein</fullName>
    </submittedName>
</protein>
<evidence type="ECO:0000313" key="2">
    <source>
        <dbReference type="Proteomes" id="UP000477911"/>
    </source>
</evidence>